<gene>
    <name evidence="2" type="ORF">THASP1DRAFT_23642</name>
</gene>
<dbReference type="Proteomes" id="UP000271241">
    <property type="component" value="Unassembled WGS sequence"/>
</dbReference>
<protein>
    <submittedName>
        <fullName evidence="2">Uncharacterized protein</fullName>
    </submittedName>
</protein>
<dbReference type="AlphaFoldDB" id="A0A4P9XQL3"/>
<evidence type="ECO:0000313" key="3">
    <source>
        <dbReference type="Proteomes" id="UP000271241"/>
    </source>
</evidence>
<evidence type="ECO:0000313" key="2">
    <source>
        <dbReference type="EMBL" id="RKP08337.1"/>
    </source>
</evidence>
<reference evidence="3" key="1">
    <citation type="journal article" date="2018" name="Nat. Microbiol.">
        <title>Leveraging single-cell genomics to expand the fungal tree of life.</title>
        <authorList>
            <person name="Ahrendt S.R."/>
            <person name="Quandt C.A."/>
            <person name="Ciobanu D."/>
            <person name="Clum A."/>
            <person name="Salamov A."/>
            <person name="Andreopoulos B."/>
            <person name="Cheng J.F."/>
            <person name="Woyke T."/>
            <person name="Pelin A."/>
            <person name="Henrissat B."/>
            <person name="Reynolds N.K."/>
            <person name="Benny G.L."/>
            <person name="Smith M.E."/>
            <person name="James T.Y."/>
            <person name="Grigoriev I.V."/>
        </authorList>
    </citation>
    <scope>NUCLEOTIDE SEQUENCE [LARGE SCALE GENOMIC DNA]</scope>
    <source>
        <strain evidence="3">RSA 1356</strain>
    </source>
</reference>
<name>A0A4P9XQL3_9FUNG</name>
<proteinExistence type="predicted"/>
<dbReference type="EMBL" id="KZ992612">
    <property type="protein sequence ID" value="RKP08337.1"/>
    <property type="molecule type" value="Genomic_DNA"/>
</dbReference>
<accession>A0A4P9XQL3</accession>
<sequence>MAGIGEGVQIAEKLVEAGMFVWEKTRTSLDLDIVNIPGSGIKITRYTRYVADGVCATQPDVTVEPGNTTRAVFQAAANKTRIKGCMIYQITRADTASSLTKELYLLLAWKVKLGGKAYMMLDLVENKTGVISWNTDRLGEHYKEYVREQLQTAKSALSRTWTVDNEDTFTVCVTMNDARAGSMKVNILKGTNPVDTQRPFFVNPQKYDDISWSKTDGSSAYDAPSTNHLLGSSVDVIVHNNCDNLLLCNANVDIFEGKRKSDYSDKIAPTGNETIKLKSKQVFRGKTQACLVYELMSSHGHAPVIWGRRTFLTIDVSIVPHNVLERKVAVQILTVLDPAFPSTNGKPVEEAHKEVLYQFMTTYGRPSECHMDKLNLKLDLSFNREPHAKLHVRLSPATRRPKEGRPLFFAMGEHCTPSQTTSDIIKDPLKKPNEHLQHRLRLCENKTNGSGGGKKGFILEQLYPAKEEAFGEFHAGCDDSRLRCNEAYLHGLPILAEEQSDLYLYMVEPVAHSDSNFACLLVLAQNKDGNVGGKDNGGVLPSHRYTAAVLYTPKRKGNDAAVLAKHYLGHAGTGDDNKYGGGHLMDRAIQIAGKQAHLCVYQAVKPPHILTVSLGDQLDLKELHGPKHSPPPSHSIRIDVNSLCDELGLQLVDFIASGIPTSNVPIGAPSDNTFKTEFEFPVQDRQHAVLLRFRCAKDNSIGIDVHAKLSILDPSSGDGDIRQNTEIRYVDANNKSIPALKTRKLGSVYEKLDEDSRGTGGSVERSDDVQKYEPSAHASLPMHHIAIHHTHRDDNLVGFNVCIAIASDSTTAQNTATQMVGGAVGKSEQ</sequence>
<evidence type="ECO:0000256" key="1">
    <source>
        <dbReference type="SAM" id="MobiDB-lite"/>
    </source>
</evidence>
<feature type="region of interest" description="Disordered" evidence="1">
    <location>
        <begin position="751"/>
        <end position="771"/>
    </location>
</feature>
<organism evidence="2 3">
    <name type="scientific">Thamnocephalis sphaerospora</name>
    <dbReference type="NCBI Taxonomy" id="78915"/>
    <lineage>
        <taxon>Eukaryota</taxon>
        <taxon>Fungi</taxon>
        <taxon>Fungi incertae sedis</taxon>
        <taxon>Zoopagomycota</taxon>
        <taxon>Zoopagomycotina</taxon>
        <taxon>Zoopagomycetes</taxon>
        <taxon>Zoopagales</taxon>
        <taxon>Sigmoideomycetaceae</taxon>
        <taxon>Thamnocephalis</taxon>
    </lineage>
</organism>
<keyword evidence="3" id="KW-1185">Reference proteome</keyword>